<dbReference type="InterPro" id="IPR010756">
    <property type="entry name" value="Tls1-like"/>
</dbReference>
<feature type="compositionally biased region" description="Basic and acidic residues" evidence="4">
    <location>
        <begin position="108"/>
        <end position="123"/>
    </location>
</feature>
<dbReference type="PANTHER" id="PTHR13486:SF2">
    <property type="entry name" value="SPLICING FACTOR C9ORF78"/>
    <property type="match status" value="1"/>
</dbReference>
<comment type="subcellular location">
    <subcellularLocation>
        <location evidence="1">Nucleus</location>
    </subcellularLocation>
</comment>
<protein>
    <submittedName>
        <fullName evidence="5">Hepatocellular carcinoma-associated antigen 59-domain-containing protein</fullName>
    </submittedName>
</protein>
<comment type="similarity">
    <text evidence="2">Belongs to the TLS1 family.</text>
</comment>
<evidence type="ECO:0000313" key="5">
    <source>
        <dbReference type="EMBL" id="RKP04715.1"/>
    </source>
</evidence>
<evidence type="ECO:0000256" key="4">
    <source>
        <dbReference type="SAM" id="MobiDB-lite"/>
    </source>
</evidence>
<dbReference type="STRING" id="78915.A0A4P9XGE9"/>
<evidence type="ECO:0000256" key="1">
    <source>
        <dbReference type="ARBA" id="ARBA00004123"/>
    </source>
</evidence>
<dbReference type="OrthoDB" id="5627at2759"/>
<keyword evidence="3" id="KW-0539">Nucleus</keyword>
<feature type="region of interest" description="Disordered" evidence="4">
    <location>
        <begin position="108"/>
        <end position="138"/>
    </location>
</feature>
<accession>A0A4P9XGE9</accession>
<evidence type="ECO:0000313" key="6">
    <source>
        <dbReference type="Proteomes" id="UP000271241"/>
    </source>
</evidence>
<dbReference type="PANTHER" id="PTHR13486">
    <property type="entry name" value="TELOMERE LENGTH AND SILENCING PROTEIN 1 TLS1 FAMILY MEMBER"/>
    <property type="match status" value="1"/>
</dbReference>
<dbReference type="AlphaFoldDB" id="A0A4P9XGE9"/>
<dbReference type="GO" id="GO:0000398">
    <property type="term" value="P:mRNA splicing, via spliceosome"/>
    <property type="evidence" value="ECO:0007669"/>
    <property type="project" value="TreeGrafter"/>
</dbReference>
<proteinExistence type="inferred from homology"/>
<sequence>MLSNGITATYQTNVVDVDKHMMTYIETEMRKRRGSADKHDEADGASANRPFDPYAELYVPPEHLRIEEKEEQEGSMTRSSAMLTQVQEVDLGIDARLRNIEQTERAKRQLLDDHDRPSHKDDPLGNVPNQRFFRYKPEAGVRRGRDGKVINEAATDEAVADRFRKWQRR</sequence>
<dbReference type="Proteomes" id="UP000271241">
    <property type="component" value="Unassembled WGS sequence"/>
</dbReference>
<name>A0A4P9XGE9_9FUNG</name>
<keyword evidence="6" id="KW-1185">Reference proteome</keyword>
<evidence type="ECO:0000256" key="3">
    <source>
        <dbReference type="ARBA" id="ARBA00023242"/>
    </source>
</evidence>
<dbReference type="GO" id="GO:0005681">
    <property type="term" value="C:spliceosomal complex"/>
    <property type="evidence" value="ECO:0007669"/>
    <property type="project" value="TreeGrafter"/>
</dbReference>
<reference evidence="6" key="1">
    <citation type="journal article" date="2018" name="Nat. Microbiol.">
        <title>Leveraging single-cell genomics to expand the fungal tree of life.</title>
        <authorList>
            <person name="Ahrendt S.R."/>
            <person name="Quandt C.A."/>
            <person name="Ciobanu D."/>
            <person name="Clum A."/>
            <person name="Salamov A."/>
            <person name="Andreopoulos B."/>
            <person name="Cheng J.F."/>
            <person name="Woyke T."/>
            <person name="Pelin A."/>
            <person name="Henrissat B."/>
            <person name="Reynolds N.K."/>
            <person name="Benny G.L."/>
            <person name="Smith M.E."/>
            <person name="James T.Y."/>
            <person name="Grigoriev I.V."/>
        </authorList>
    </citation>
    <scope>NUCLEOTIDE SEQUENCE [LARGE SCALE GENOMIC DNA]</scope>
    <source>
        <strain evidence="6">RSA 1356</strain>
    </source>
</reference>
<feature type="region of interest" description="Disordered" evidence="4">
    <location>
        <begin position="30"/>
        <end position="53"/>
    </location>
</feature>
<organism evidence="5 6">
    <name type="scientific">Thamnocephalis sphaerospora</name>
    <dbReference type="NCBI Taxonomy" id="78915"/>
    <lineage>
        <taxon>Eukaryota</taxon>
        <taxon>Fungi</taxon>
        <taxon>Fungi incertae sedis</taxon>
        <taxon>Zoopagomycota</taxon>
        <taxon>Zoopagomycotina</taxon>
        <taxon>Zoopagomycetes</taxon>
        <taxon>Zoopagales</taxon>
        <taxon>Sigmoideomycetaceae</taxon>
        <taxon>Thamnocephalis</taxon>
    </lineage>
</organism>
<gene>
    <name evidence="5" type="ORF">THASP1DRAFT_33485</name>
</gene>
<dbReference type="Pfam" id="PF07052">
    <property type="entry name" value="Hep_59"/>
    <property type="match status" value="1"/>
</dbReference>
<evidence type="ECO:0000256" key="2">
    <source>
        <dbReference type="ARBA" id="ARBA00007643"/>
    </source>
</evidence>
<dbReference type="EMBL" id="KZ993507">
    <property type="protein sequence ID" value="RKP04715.1"/>
    <property type="molecule type" value="Genomic_DNA"/>
</dbReference>